<keyword evidence="3" id="KW-1185">Reference proteome</keyword>
<accession>A0A8J7FKE0</accession>
<reference evidence="2 3" key="1">
    <citation type="submission" date="2020-10" db="EMBL/GenBank/DDBJ databases">
        <title>The genome sequence of Chitinilyticum litopenaei 4Y14.</title>
        <authorList>
            <person name="Liu Y."/>
        </authorList>
    </citation>
    <scope>NUCLEOTIDE SEQUENCE [LARGE SCALE GENOMIC DNA]</scope>
    <source>
        <strain evidence="2 3">4Y14</strain>
    </source>
</reference>
<protein>
    <submittedName>
        <fullName evidence="2">SPOR domain-containing protein</fullName>
    </submittedName>
</protein>
<dbReference type="GO" id="GO:0042834">
    <property type="term" value="F:peptidoglycan binding"/>
    <property type="evidence" value="ECO:0007669"/>
    <property type="project" value="InterPro"/>
</dbReference>
<sequence>MQAGVFLHAARAEKLLEQLQQAGIPAYLETRVQIGPFNNKAEADKAIQKLRSMGIEPVVRVQ</sequence>
<dbReference type="AlphaFoldDB" id="A0A8J7FKE0"/>
<dbReference type="Pfam" id="PF05036">
    <property type="entry name" value="SPOR"/>
    <property type="match status" value="1"/>
</dbReference>
<dbReference type="EMBL" id="JADFUA010000005">
    <property type="protein sequence ID" value="MBE9609602.1"/>
    <property type="molecule type" value="Genomic_DNA"/>
</dbReference>
<proteinExistence type="predicted"/>
<dbReference type="SUPFAM" id="SSF110997">
    <property type="entry name" value="Sporulation related repeat"/>
    <property type="match status" value="1"/>
</dbReference>
<name>A0A8J7FKE0_9NEIS</name>
<comment type="caution">
    <text evidence="2">The sequence shown here is derived from an EMBL/GenBank/DDBJ whole genome shotgun (WGS) entry which is preliminary data.</text>
</comment>
<dbReference type="Gene3D" id="3.30.70.1070">
    <property type="entry name" value="Sporulation related repeat"/>
    <property type="match status" value="1"/>
</dbReference>
<evidence type="ECO:0000313" key="3">
    <source>
        <dbReference type="Proteomes" id="UP000604481"/>
    </source>
</evidence>
<gene>
    <name evidence="2" type="ORF">INR99_09575</name>
</gene>
<dbReference type="Proteomes" id="UP000604481">
    <property type="component" value="Unassembled WGS sequence"/>
</dbReference>
<dbReference type="InterPro" id="IPR007730">
    <property type="entry name" value="SPOR-like_dom"/>
</dbReference>
<evidence type="ECO:0000313" key="2">
    <source>
        <dbReference type="EMBL" id="MBE9609602.1"/>
    </source>
</evidence>
<dbReference type="InterPro" id="IPR036680">
    <property type="entry name" value="SPOR-like_sf"/>
</dbReference>
<evidence type="ECO:0000259" key="1">
    <source>
        <dbReference type="Pfam" id="PF05036"/>
    </source>
</evidence>
<feature type="domain" description="SPOR" evidence="1">
    <location>
        <begin position="2"/>
        <end position="60"/>
    </location>
</feature>
<organism evidence="2 3">
    <name type="scientific">Chitinilyticum piscinae</name>
    <dbReference type="NCBI Taxonomy" id="2866724"/>
    <lineage>
        <taxon>Bacteria</taxon>
        <taxon>Pseudomonadati</taxon>
        <taxon>Pseudomonadota</taxon>
        <taxon>Betaproteobacteria</taxon>
        <taxon>Neisseriales</taxon>
        <taxon>Chitinibacteraceae</taxon>
        <taxon>Chitinilyticum</taxon>
    </lineage>
</organism>